<dbReference type="InterPro" id="IPR016160">
    <property type="entry name" value="Ald_DH_CS_CYS"/>
</dbReference>
<sequence length="885" mass="99203">MVSCYVEALRGHLTNSRKKFSELEFETLSTPGLYSFKNLTSENLSRITREQAQVFEQYHMDSPSRDDDEYDWSNKLSQLYTKTQLISCLLLLATRFVNTLLLLWAVSRLFVRLLQRLSLGYRNNITLAPPQPHGLQLKGFHNSAAEARDNASIRQVYIMDVITSSCPPMDLVMQWIDMLWTEHLHEVKKEPTTQRDNIPRGLFSSPQHFRLVEPLHHRQRKSYRGESRFLLPRPILLLSHCTVTVKLVDEDGILLDEESQSSLMGPQGTQTSMILPHFRTPAMSLKVGRQLEPIRAALCFFIDYHTKEGELGRAVVLSDVVHFIRDRRSPTRVCKVANGYKCVALAFGPLFAAVTLLTDSIEHERSPVSQRYRVIVAQFMYLRFKTKLYIDGKWVEPVNGGKSIPVINPSNEQVIIHVMGGTEEDVNRAVAAARKAFEVQSGPNAWSTLDGKDRAKFLRAISKGVADKKELLARLEATDCGKPHREAELDLDDVAGCFDYYAGLAEKIDERQDNGIKIADDRFKSTVQYAPVGVVGAIIPWNYPLLMAAWKIAPALAAGCTVVLKPSEVTPITALEFAQIVHDAGVPPGVFNVVNGYGADVGGPLSRHPEVDKVAFTGSVATGSTVMREASATIKNVTLELGGKSPIVVFNDADITDAVEWIMFGIFWTNGQICSATSRLLVQEEIADRLLERLVEETKKIHVGDPFSKEDPSIGPLVNEIQHKKVLKYIDTAKKEGGKILTGGKRPNHLTSGYFIEPTVIVDVKENHTVWREEIFGPVLSVMRFRTEEEAIRLANDSSFGLAASILSKDEERNKRFVKAFRAGIVWVNCSQPAFYQCPWGGMKQSGIGRELGTYGLDNYLEVKQVTTYQVKESGKWGWYIKSKM</sequence>
<dbReference type="PROSITE" id="PS00687">
    <property type="entry name" value="ALDEHYDE_DEHYDR_GLU"/>
    <property type="match status" value="1"/>
</dbReference>
<dbReference type="InterPro" id="IPR016162">
    <property type="entry name" value="Ald_DH_N"/>
</dbReference>
<dbReference type="PANTHER" id="PTHR43860:SF2">
    <property type="entry name" value="BETAINE ALDEHYDE DEHYDROGENASE-RELATED"/>
    <property type="match status" value="1"/>
</dbReference>
<keyword evidence="10" id="KW-1185">Reference proteome</keyword>
<dbReference type="InterPro" id="IPR016163">
    <property type="entry name" value="Ald_DH_C"/>
</dbReference>
<comment type="similarity">
    <text evidence="1 6">Belongs to the aldehyde dehydrogenase family.</text>
</comment>
<dbReference type="STRING" id="1890364.A0A2P6NC64"/>
<evidence type="ECO:0000256" key="4">
    <source>
        <dbReference type="ARBA" id="ARBA00037921"/>
    </source>
</evidence>
<protein>
    <recommendedName>
        <fullName evidence="8">Aldehyde dehydrogenase domain-containing protein</fullName>
    </recommendedName>
</protein>
<comment type="caution">
    <text evidence="9">The sequence shown here is derived from an EMBL/GenBank/DDBJ whole genome shotgun (WGS) entry which is preliminary data.</text>
</comment>
<dbReference type="GO" id="GO:0016620">
    <property type="term" value="F:oxidoreductase activity, acting on the aldehyde or oxo group of donors, NAD or NADP as acceptor"/>
    <property type="evidence" value="ECO:0007669"/>
    <property type="project" value="InterPro"/>
</dbReference>
<dbReference type="Gene3D" id="3.40.309.10">
    <property type="entry name" value="Aldehyde Dehydrogenase, Chain A, domain 2"/>
    <property type="match status" value="1"/>
</dbReference>
<evidence type="ECO:0000256" key="2">
    <source>
        <dbReference type="ARBA" id="ARBA00023002"/>
    </source>
</evidence>
<evidence type="ECO:0000256" key="3">
    <source>
        <dbReference type="ARBA" id="ARBA00023027"/>
    </source>
</evidence>
<evidence type="ECO:0000313" key="10">
    <source>
        <dbReference type="Proteomes" id="UP000241769"/>
    </source>
</evidence>
<dbReference type="AlphaFoldDB" id="A0A2P6NC64"/>
<comment type="pathway">
    <text evidence="4">Amine and polyamine biosynthesis; betaine biosynthesis via choline pathway; betaine from betaine aldehyde: step 1/1.</text>
</comment>
<evidence type="ECO:0000256" key="5">
    <source>
        <dbReference type="PROSITE-ProRule" id="PRU10007"/>
    </source>
</evidence>
<keyword evidence="7" id="KW-0812">Transmembrane</keyword>
<gene>
    <name evidence="9" type="ORF">PROFUN_10890</name>
</gene>
<dbReference type="PANTHER" id="PTHR43860">
    <property type="entry name" value="BETAINE ALDEHYDE DEHYDROGENASE"/>
    <property type="match status" value="1"/>
</dbReference>
<name>A0A2P6NC64_9EUKA</name>
<dbReference type="FunFam" id="3.40.605.10:FF:000026">
    <property type="entry name" value="Aldehyde dehydrogenase, putative"/>
    <property type="match status" value="1"/>
</dbReference>
<dbReference type="CDD" id="cd07110">
    <property type="entry name" value="ALDH_F10_BADH"/>
    <property type="match status" value="1"/>
</dbReference>
<dbReference type="FunFam" id="3.40.605.10:FF:000007">
    <property type="entry name" value="NAD/NADP-dependent betaine aldehyde dehydrogenase"/>
    <property type="match status" value="1"/>
</dbReference>
<evidence type="ECO:0000259" key="8">
    <source>
        <dbReference type="Pfam" id="PF00171"/>
    </source>
</evidence>
<reference evidence="9 10" key="1">
    <citation type="journal article" date="2018" name="Genome Biol. Evol.">
        <title>Multiple Roots of Fruiting Body Formation in Amoebozoa.</title>
        <authorList>
            <person name="Hillmann F."/>
            <person name="Forbes G."/>
            <person name="Novohradska S."/>
            <person name="Ferling I."/>
            <person name="Riege K."/>
            <person name="Groth M."/>
            <person name="Westermann M."/>
            <person name="Marz M."/>
            <person name="Spaller T."/>
            <person name="Winckler T."/>
            <person name="Schaap P."/>
            <person name="Glockner G."/>
        </authorList>
    </citation>
    <scope>NUCLEOTIDE SEQUENCE [LARGE SCALE GENOMIC DNA]</scope>
    <source>
        <strain evidence="9 10">Jena</strain>
    </source>
</reference>
<dbReference type="PROSITE" id="PS00070">
    <property type="entry name" value="ALDEHYDE_DEHYDR_CYS"/>
    <property type="match status" value="1"/>
</dbReference>
<feature type="transmembrane region" description="Helical" evidence="7">
    <location>
        <begin position="85"/>
        <end position="106"/>
    </location>
</feature>
<organism evidence="9 10">
    <name type="scientific">Planoprotostelium fungivorum</name>
    <dbReference type="NCBI Taxonomy" id="1890364"/>
    <lineage>
        <taxon>Eukaryota</taxon>
        <taxon>Amoebozoa</taxon>
        <taxon>Evosea</taxon>
        <taxon>Variosea</taxon>
        <taxon>Cavosteliida</taxon>
        <taxon>Cavosteliaceae</taxon>
        <taxon>Planoprotostelium</taxon>
    </lineage>
</organism>
<dbReference type="Pfam" id="PF00171">
    <property type="entry name" value="Aldedh"/>
    <property type="match status" value="1"/>
</dbReference>
<dbReference type="SUPFAM" id="SSF53720">
    <property type="entry name" value="ALDH-like"/>
    <property type="match status" value="1"/>
</dbReference>
<dbReference type="InterPro" id="IPR016161">
    <property type="entry name" value="Ald_DH/histidinol_DH"/>
</dbReference>
<feature type="domain" description="Aldehyde dehydrogenase" evidence="8">
    <location>
        <begin position="394"/>
        <end position="866"/>
    </location>
</feature>
<keyword evidence="3" id="KW-0520">NAD</keyword>
<dbReference type="Proteomes" id="UP000241769">
    <property type="component" value="Unassembled WGS sequence"/>
</dbReference>
<keyword evidence="7" id="KW-1133">Transmembrane helix</keyword>
<dbReference type="InterPro" id="IPR029510">
    <property type="entry name" value="Ald_DH_CS_GLU"/>
</dbReference>
<dbReference type="InterPro" id="IPR015590">
    <property type="entry name" value="Aldehyde_DH_dom"/>
</dbReference>
<feature type="active site" evidence="5">
    <location>
        <position position="640"/>
    </location>
</feature>
<dbReference type="InParanoid" id="A0A2P6NC64"/>
<dbReference type="OrthoDB" id="310895at2759"/>
<evidence type="ECO:0000256" key="6">
    <source>
        <dbReference type="RuleBase" id="RU003345"/>
    </source>
</evidence>
<evidence type="ECO:0000256" key="7">
    <source>
        <dbReference type="SAM" id="Phobius"/>
    </source>
</evidence>
<dbReference type="EMBL" id="MDYQ01000122">
    <property type="protein sequence ID" value="PRP81528.1"/>
    <property type="molecule type" value="Genomic_DNA"/>
</dbReference>
<keyword evidence="7" id="KW-0472">Membrane</keyword>
<keyword evidence="2 6" id="KW-0560">Oxidoreductase</keyword>
<dbReference type="FunFam" id="3.40.309.10:FF:000012">
    <property type="entry name" value="Betaine aldehyde dehydrogenase"/>
    <property type="match status" value="1"/>
</dbReference>
<proteinExistence type="inferred from homology"/>
<accession>A0A2P6NC64</accession>
<evidence type="ECO:0000256" key="1">
    <source>
        <dbReference type="ARBA" id="ARBA00009986"/>
    </source>
</evidence>
<evidence type="ECO:0000313" key="9">
    <source>
        <dbReference type="EMBL" id="PRP81528.1"/>
    </source>
</evidence>
<dbReference type="Gene3D" id="3.40.605.10">
    <property type="entry name" value="Aldehyde Dehydrogenase, Chain A, domain 1"/>
    <property type="match status" value="1"/>
</dbReference>